<dbReference type="AlphaFoldDB" id="A0AAV5WJI8"/>
<evidence type="ECO:0000313" key="2">
    <source>
        <dbReference type="Proteomes" id="UP001432322"/>
    </source>
</evidence>
<keyword evidence="2" id="KW-1185">Reference proteome</keyword>
<sequence length="170" mass="19319">IPSPTMSSSSSLTTPSIPQFKSLFKAPGSGHMKLISCLHSDRPTIWSNHWTPCSSSPSTCLCDEFFNSFFLFQHHVFTDKKTGGKVARVILTAQDDAVRLINLKITTDDLRVHLEMTHEDGRSCTIVVEPRHIDELCFCWSPALSFDLSAFKREHKFANFVEKYYMITFP</sequence>
<reference evidence="1" key="1">
    <citation type="submission" date="2023-10" db="EMBL/GenBank/DDBJ databases">
        <title>Genome assembly of Pristionchus species.</title>
        <authorList>
            <person name="Yoshida K."/>
            <person name="Sommer R.J."/>
        </authorList>
    </citation>
    <scope>NUCLEOTIDE SEQUENCE</scope>
    <source>
        <strain evidence="1">RS5133</strain>
    </source>
</reference>
<evidence type="ECO:0000313" key="1">
    <source>
        <dbReference type="EMBL" id="GMT31086.1"/>
    </source>
</evidence>
<name>A0AAV5WJI8_9BILA</name>
<proteinExistence type="predicted"/>
<gene>
    <name evidence="1" type="ORF">PFISCL1PPCAC_22383</name>
</gene>
<feature type="non-terminal residue" evidence="1">
    <location>
        <position position="1"/>
    </location>
</feature>
<organism evidence="1 2">
    <name type="scientific">Pristionchus fissidentatus</name>
    <dbReference type="NCBI Taxonomy" id="1538716"/>
    <lineage>
        <taxon>Eukaryota</taxon>
        <taxon>Metazoa</taxon>
        <taxon>Ecdysozoa</taxon>
        <taxon>Nematoda</taxon>
        <taxon>Chromadorea</taxon>
        <taxon>Rhabditida</taxon>
        <taxon>Rhabditina</taxon>
        <taxon>Diplogasteromorpha</taxon>
        <taxon>Diplogasteroidea</taxon>
        <taxon>Neodiplogasteridae</taxon>
        <taxon>Pristionchus</taxon>
    </lineage>
</organism>
<comment type="caution">
    <text evidence="1">The sequence shown here is derived from an EMBL/GenBank/DDBJ whole genome shotgun (WGS) entry which is preliminary data.</text>
</comment>
<protein>
    <submittedName>
        <fullName evidence="1">Uncharacterized protein</fullName>
    </submittedName>
</protein>
<dbReference type="EMBL" id="BTSY01000005">
    <property type="protein sequence ID" value="GMT31086.1"/>
    <property type="molecule type" value="Genomic_DNA"/>
</dbReference>
<dbReference type="Proteomes" id="UP001432322">
    <property type="component" value="Unassembled WGS sequence"/>
</dbReference>
<accession>A0AAV5WJI8</accession>